<dbReference type="Proteomes" id="UP001296643">
    <property type="component" value="Unassembled WGS sequence"/>
</dbReference>
<name>A0AAJ3F5F9_MEDGN</name>
<evidence type="ECO:0000313" key="1">
    <source>
        <dbReference type="EMBL" id="NSI18209.1"/>
    </source>
</evidence>
<organism evidence="1 2">
    <name type="scientific">Mediterraneibacter gnavus</name>
    <name type="common">Ruminococcus gnavus</name>
    <dbReference type="NCBI Taxonomy" id="33038"/>
    <lineage>
        <taxon>Bacteria</taxon>
        <taxon>Bacillati</taxon>
        <taxon>Bacillota</taxon>
        <taxon>Clostridia</taxon>
        <taxon>Lachnospirales</taxon>
        <taxon>Lachnospiraceae</taxon>
        <taxon>Mediterraneibacter</taxon>
    </lineage>
</organism>
<comment type="caution">
    <text evidence="1">The sequence shown here is derived from an EMBL/GenBank/DDBJ whole genome shotgun (WGS) entry which is preliminary data.</text>
</comment>
<protein>
    <submittedName>
        <fullName evidence="1">Uncharacterized protein</fullName>
    </submittedName>
</protein>
<reference evidence="1" key="2">
    <citation type="submission" date="2020-02" db="EMBL/GenBank/DDBJ databases">
        <authorList>
            <person name="Littmann E."/>
            <person name="Sorbara M."/>
        </authorList>
    </citation>
    <scope>NUCLEOTIDE SEQUENCE</scope>
    <source>
        <strain evidence="1">MSK.22.53</strain>
    </source>
</reference>
<gene>
    <name evidence="1" type="ORF">G4958_02315</name>
</gene>
<proteinExistence type="predicted"/>
<dbReference type="EMBL" id="JAAIRM010000003">
    <property type="protein sequence ID" value="NSI18209.1"/>
    <property type="molecule type" value="Genomic_DNA"/>
</dbReference>
<evidence type="ECO:0000313" key="2">
    <source>
        <dbReference type="Proteomes" id="UP001296643"/>
    </source>
</evidence>
<dbReference type="AlphaFoldDB" id="A0AAJ3F5F9"/>
<reference evidence="1" key="1">
    <citation type="journal article" date="2020" name="Cell Host Microbe">
        <title>Functional and Genomic Variation between Human-Derived Isolates of Lachnospiraceae Reveals Inter- and Intra-Species Diversity.</title>
        <authorList>
            <person name="Sorbara M.T."/>
            <person name="Littmann E.R."/>
            <person name="Fontana E."/>
            <person name="Moody T.U."/>
            <person name="Kohout C.E."/>
            <person name="Gjonbalaj M."/>
            <person name="Eaton V."/>
            <person name="Seok R."/>
            <person name="Leiner I.M."/>
            <person name="Pamer E.G."/>
        </authorList>
    </citation>
    <scope>NUCLEOTIDE SEQUENCE</scope>
    <source>
        <strain evidence="1">MSK.22.53</strain>
    </source>
</reference>
<sequence length="342" mass="40245">MDNIENKKKLANILKRAKNTAKPDKCIMCDKPQTSYCNSHLIPQMVLKTIADNGKLLHPNTLIGIEILDIEKGINNAGTFHFICRKCDSELFQDYENPDKMKTYPTDIMMAEIALKNMLLMLSKRNEEKEIFNIVQNEMNGFENKEVLDEIQRLDIQEYLDALDLYKQIIKNNSTGCFQVLYWKKLPYVVPLAAQSPIAVYKDMYGNIINDLYDTNPDYRIQNLHLCVFPIENETIVLLFYHKRDKNYRRLRHQFNSSSDEQCLRFINYLIFAYTEHYFFAKSIRDKIEFDKNMIKLSKESNGNPNFGFVDFKDLFTEYIPVSMNDIPNFLSEEYSLQKTES</sequence>
<accession>A0AAJ3F5F9</accession>
<dbReference type="RefSeq" id="WP_173900407.1">
    <property type="nucleotide sequence ID" value="NZ_JAAIRM010000003.1"/>
</dbReference>